<dbReference type="Pfam" id="PF12679">
    <property type="entry name" value="ABC2_membrane_2"/>
    <property type="match status" value="1"/>
</dbReference>
<keyword evidence="1" id="KW-0812">Transmembrane</keyword>
<dbReference type="RefSeq" id="WP_012642952.1">
    <property type="nucleotide sequence ID" value="NC_011961.1"/>
</dbReference>
<feature type="transmembrane region" description="Helical" evidence="1">
    <location>
        <begin position="138"/>
        <end position="161"/>
    </location>
</feature>
<keyword evidence="3" id="KW-1185">Reference proteome</keyword>
<feature type="transmembrane region" description="Helical" evidence="1">
    <location>
        <begin position="246"/>
        <end position="269"/>
    </location>
</feature>
<dbReference type="GO" id="GO:0140359">
    <property type="term" value="F:ABC-type transporter activity"/>
    <property type="evidence" value="ECO:0007669"/>
    <property type="project" value="InterPro"/>
</dbReference>
<feature type="transmembrane region" description="Helical" evidence="1">
    <location>
        <begin position="173"/>
        <end position="197"/>
    </location>
</feature>
<dbReference type="PANTHER" id="PTHR43471:SF1">
    <property type="entry name" value="ABC TRANSPORTER PERMEASE PROTEIN NOSY-RELATED"/>
    <property type="match status" value="1"/>
</dbReference>
<reference evidence="2 3" key="1">
    <citation type="journal article" date="2009" name="PLoS ONE">
        <title>Complete genome sequence of the aerobic CO-oxidizing thermophile Thermomicrobium roseum.</title>
        <authorList>
            <person name="Wu D."/>
            <person name="Raymond J."/>
            <person name="Wu M."/>
            <person name="Chatterji S."/>
            <person name="Ren Q."/>
            <person name="Graham J.E."/>
            <person name="Bryant D.A."/>
            <person name="Robb F."/>
            <person name="Colman A."/>
            <person name="Tallon L.J."/>
            <person name="Badger J.H."/>
            <person name="Madupu R."/>
            <person name="Ward N.L."/>
            <person name="Eisen J.A."/>
        </authorList>
    </citation>
    <scope>NUCLEOTIDE SEQUENCE [LARGE SCALE GENOMIC DNA]</scope>
    <source>
        <strain evidence="3">ATCC 27502 / DSM 5159 / P-2</strain>
        <plasmid evidence="2">unnamed</plasmid>
    </source>
</reference>
<dbReference type="EMBL" id="CP001276">
    <property type="protein sequence ID" value="ACM06965.1"/>
    <property type="molecule type" value="Genomic_DNA"/>
</dbReference>
<geneLocation type="plasmid" evidence="3">
    <name>Tros</name>
</geneLocation>
<evidence type="ECO:0000256" key="1">
    <source>
        <dbReference type="SAM" id="Phobius"/>
    </source>
</evidence>
<dbReference type="eggNOG" id="COG1277">
    <property type="taxonomic scope" value="Bacteria"/>
</dbReference>
<feature type="transmembrane region" description="Helical" evidence="1">
    <location>
        <begin position="103"/>
        <end position="132"/>
    </location>
</feature>
<feature type="transmembrane region" description="Helical" evidence="1">
    <location>
        <begin position="22"/>
        <end position="43"/>
    </location>
</feature>
<organism evidence="2 3">
    <name type="scientific">Thermomicrobium roseum (strain ATCC 27502 / DSM 5159 / P-2)</name>
    <dbReference type="NCBI Taxonomy" id="309801"/>
    <lineage>
        <taxon>Bacteria</taxon>
        <taxon>Pseudomonadati</taxon>
        <taxon>Thermomicrobiota</taxon>
        <taxon>Thermomicrobia</taxon>
        <taxon>Thermomicrobiales</taxon>
        <taxon>Thermomicrobiaceae</taxon>
        <taxon>Thermomicrobium</taxon>
    </lineage>
</organism>
<dbReference type="AlphaFoldDB" id="B9L327"/>
<sequence>MGGKAFVVLAQKELRDAFRNRWFIADALALLILSLALSLLVSLTGAASPVSGFGRTAASLVNLMLLLVPLMGITLGALAIAGDRERGALEFWLTQPVSTATFFLAKALGMGAALAAAVLVGFGASSVVLLLVGATDPFAFLALAGLTVLLAWASLALGLLLSSRCARTSTAVSLGLGAWLLLVLLGDLGLMGTALAVRLPPAWLLAIALGNPVETYRIAALRLLAGTLELLGPAGLYADERFGASLWILLPTTLLLWIAAGTGFAYIVLRREVSR</sequence>
<keyword evidence="1" id="KW-1133">Transmembrane helix</keyword>
<evidence type="ECO:0000313" key="2">
    <source>
        <dbReference type="EMBL" id="ACM06965.1"/>
    </source>
</evidence>
<gene>
    <name evidence="2" type="ordered locus">trd_A0191</name>
</gene>
<protein>
    <submittedName>
        <fullName evidence="2">ABC-2 type transporter superfamily</fullName>
    </submittedName>
</protein>
<dbReference type="KEGG" id="tro:trd_A0191"/>
<dbReference type="OrthoDB" id="9805862at2"/>
<name>B9L327_THERP</name>
<feature type="transmembrane region" description="Helical" evidence="1">
    <location>
        <begin position="63"/>
        <end position="82"/>
    </location>
</feature>
<dbReference type="PANTHER" id="PTHR43471">
    <property type="entry name" value="ABC TRANSPORTER PERMEASE"/>
    <property type="match status" value="1"/>
</dbReference>
<dbReference type="HOGENOM" id="CLU_071765_1_0_0"/>
<accession>B9L327</accession>
<dbReference type="Proteomes" id="UP000000447">
    <property type="component" value="Plasmid unnamed"/>
</dbReference>
<keyword evidence="2" id="KW-0614">Plasmid</keyword>
<keyword evidence="1" id="KW-0472">Membrane</keyword>
<dbReference type="GO" id="GO:0005886">
    <property type="term" value="C:plasma membrane"/>
    <property type="evidence" value="ECO:0007669"/>
    <property type="project" value="UniProtKB-SubCell"/>
</dbReference>
<proteinExistence type="predicted"/>
<evidence type="ECO:0000313" key="3">
    <source>
        <dbReference type="Proteomes" id="UP000000447"/>
    </source>
</evidence>